<keyword evidence="2" id="KW-0238">DNA-binding</keyword>
<dbReference type="InterPro" id="IPR000595">
    <property type="entry name" value="cNMP-bd_dom"/>
</dbReference>
<comment type="caution">
    <text evidence="6">The sequence shown here is derived from an EMBL/GenBank/DDBJ whole genome shotgun (WGS) entry which is preliminary data.</text>
</comment>
<dbReference type="PANTHER" id="PTHR24567:SF68">
    <property type="entry name" value="DNA-BINDING TRANSCRIPTIONAL DUAL REGULATOR CRP"/>
    <property type="match status" value="1"/>
</dbReference>
<dbReference type="InterPro" id="IPR018490">
    <property type="entry name" value="cNMP-bd_dom_sf"/>
</dbReference>
<dbReference type="InterPro" id="IPR036390">
    <property type="entry name" value="WH_DNA-bd_sf"/>
</dbReference>
<name>A0ABR6ZF55_9BURK</name>
<organism evidence="6 7">
    <name type="scientific">Undibacterium umbellatum</name>
    <dbReference type="NCBI Taxonomy" id="2762300"/>
    <lineage>
        <taxon>Bacteria</taxon>
        <taxon>Pseudomonadati</taxon>
        <taxon>Pseudomonadota</taxon>
        <taxon>Betaproteobacteria</taxon>
        <taxon>Burkholderiales</taxon>
        <taxon>Oxalobacteraceae</taxon>
        <taxon>Undibacterium</taxon>
    </lineage>
</organism>
<dbReference type="PANTHER" id="PTHR24567">
    <property type="entry name" value="CRP FAMILY TRANSCRIPTIONAL REGULATORY PROTEIN"/>
    <property type="match status" value="1"/>
</dbReference>
<dbReference type="InterPro" id="IPR050397">
    <property type="entry name" value="Env_Response_Regulators"/>
</dbReference>
<evidence type="ECO:0000259" key="5">
    <source>
        <dbReference type="PROSITE" id="PS51063"/>
    </source>
</evidence>
<dbReference type="PROSITE" id="PS51063">
    <property type="entry name" value="HTH_CRP_2"/>
    <property type="match status" value="1"/>
</dbReference>
<reference evidence="6 7" key="1">
    <citation type="submission" date="2020-08" db="EMBL/GenBank/DDBJ databases">
        <title>Novel species isolated from subtropical streams in China.</title>
        <authorList>
            <person name="Lu H."/>
        </authorList>
    </citation>
    <scope>NUCLEOTIDE SEQUENCE [LARGE SCALE GENOMIC DNA]</scope>
    <source>
        <strain evidence="6 7">NL8W</strain>
    </source>
</reference>
<dbReference type="SMART" id="SM00100">
    <property type="entry name" value="cNMP"/>
    <property type="match status" value="1"/>
</dbReference>
<dbReference type="EMBL" id="JACOFX010000016">
    <property type="protein sequence ID" value="MBC3910362.1"/>
    <property type="molecule type" value="Genomic_DNA"/>
</dbReference>
<dbReference type="InterPro" id="IPR012318">
    <property type="entry name" value="HTH_CRP"/>
</dbReference>
<dbReference type="Pfam" id="PF13545">
    <property type="entry name" value="HTH_Crp_2"/>
    <property type="match status" value="1"/>
</dbReference>
<evidence type="ECO:0000256" key="1">
    <source>
        <dbReference type="ARBA" id="ARBA00023015"/>
    </source>
</evidence>
<dbReference type="Pfam" id="PF00027">
    <property type="entry name" value="cNMP_binding"/>
    <property type="match status" value="1"/>
</dbReference>
<dbReference type="Gene3D" id="2.60.120.10">
    <property type="entry name" value="Jelly Rolls"/>
    <property type="match status" value="1"/>
</dbReference>
<protein>
    <submittedName>
        <fullName evidence="6">Crp/Fnr family transcriptional regulator</fullName>
    </submittedName>
</protein>
<proteinExistence type="predicted"/>
<evidence type="ECO:0000259" key="4">
    <source>
        <dbReference type="PROSITE" id="PS50042"/>
    </source>
</evidence>
<dbReference type="SUPFAM" id="SSF46785">
    <property type="entry name" value="Winged helix' DNA-binding domain"/>
    <property type="match status" value="1"/>
</dbReference>
<evidence type="ECO:0000256" key="3">
    <source>
        <dbReference type="ARBA" id="ARBA00023163"/>
    </source>
</evidence>
<dbReference type="InterPro" id="IPR014710">
    <property type="entry name" value="RmlC-like_jellyroll"/>
</dbReference>
<dbReference type="InterPro" id="IPR036388">
    <property type="entry name" value="WH-like_DNA-bd_sf"/>
</dbReference>
<sequence length="240" mass="27358">MKQLSVVRCTNMTKKISDPKERFAKSMWASMLAPEHMQKLEDEVVERFIPAGGYVCRKGDPVEHWMGVIEGFLKMSSISPDGKTVTFSCMLAGGWFGEGSLLKTEPRRYDVVALRDTRVAYMPRATFTYLLDNSIPFNRFLLHQLNERLGLFISLVEYDRMLDPDTRVARCLAAMFNPYLNPGSSMQIQISQEEIGYISSVSRQRANQALQLLEKKNLLSVDYGGITILDLDGLRRFPEE</sequence>
<feature type="domain" description="Cyclic nucleotide-binding" evidence="4">
    <location>
        <begin position="28"/>
        <end position="148"/>
    </location>
</feature>
<dbReference type="SUPFAM" id="SSF51206">
    <property type="entry name" value="cAMP-binding domain-like"/>
    <property type="match status" value="1"/>
</dbReference>
<accession>A0ABR6ZF55</accession>
<dbReference type="PROSITE" id="PS50042">
    <property type="entry name" value="CNMP_BINDING_3"/>
    <property type="match status" value="1"/>
</dbReference>
<dbReference type="CDD" id="cd00038">
    <property type="entry name" value="CAP_ED"/>
    <property type="match status" value="1"/>
</dbReference>
<feature type="domain" description="HTH crp-type" evidence="5">
    <location>
        <begin position="162"/>
        <end position="232"/>
    </location>
</feature>
<gene>
    <name evidence="6" type="ORF">H8L47_22610</name>
</gene>
<evidence type="ECO:0000313" key="7">
    <source>
        <dbReference type="Proteomes" id="UP000646911"/>
    </source>
</evidence>
<keyword evidence="3" id="KW-0804">Transcription</keyword>
<evidence type="ECO:0000313" key="6">
    <source>
        <dbReference type="EMBL" id="MBC3910362.1"/>
    </source>
</evidence>
<keyword evidence="1" id="KW-0805">Transcription regulation</keyword>
<dbReference type="Gene3D" id="1.10.10.10">
    <property type="entry name" value="Winged helix-like DNA-binding domain superfamily/Winged helix DNA-binding domain"/>
    <property type="match status" value="1"/>
</dbReference>
<keyword evidence="7" id="KW-1185">Reference proteome</keyword>
<evidence type="ECO:0000256" key="2">
    <source>
        <dbReference type="ARBA" id="ARBA00023125"/>
    </source>
</evidence>
<dbReference type="Proteomes" id="UP000646911">
    <property type="component" value="Unassembled WGS sequence"/>
</dbReference>